<dbReference type="EMBL" id="JAGGLP010000027">
    <property type="protein sequence ID" value="MBP2055200.1"/>
    <property type="molecule type" value="Genomic_DNA"/>
</dbReference>
<dbReference type="AlphaFoldDB" id="A0A1B1AZZ9"/>
<accession>A0A1B1AZZ9</accession>
<proteinExistence type="predicted"/>
<reference evidence="2 4" key="2">
    <citation type="submission" date="2021-03" db="EMBL/GenBank/DDBJ databases">
        <title>Genomic Encyclopedia of Type Strains, Phase IV (KMG-IV): sequencing the most valuable type-strain genomes for metagenomic binning, comparative biology and taxonomic classification.</title>
        <authorList>
            <person name="Goeker M."/>
        </authorList>
    </citation>
    <scope>NUCLEOTIDE SEQUENCE [LARGE SCALE GENOMIC DNA]</scope>
    <source>
        <strain evidence="2 4">DSM 40499</strain>
    </source>
</reference>
<dbReference type="EMBL" id="CP016279">
    <property type="protein sequence ID" value="ANP52146.1"/>
    <property type="molecule type" value="Genomic_DNA"/>
</dbReference>
<gene>
    <name evidence="1" type="ORF">AVL59_23600</name>
    <name evidence="2" type="ORF">J2Z21_008213</name>
</gene>
<organism evidence="1 3">
    <name type="scientific">Streptomyces griseochromogenes</name>
    <dbReference type="NCBI Taxonomy" id="68214"/>
    <lineage>
        <taxon>Bacteria</taxon>
        <taxon>Bacillati</taxon>
        <taxon>Actinomycetota</taxon>
        <taxon>Actinomycetes</taxon>
        <taxon>Kitasatosporales</taxon>
        <taxon>Streptomycetaceae</taxon>
        <taxon>Streptomyces</taxon>
    </lineage>
</organism>
<name>A0A1B1AZZ9_9ACTN</name>
<protein>
    <submittedName>
        <fullName evidence="1">Uncharacterized protein</fullName>
    </submittedName>
</protein>
<reference evidence="1 3" key="1">
    <citation type="submission" date="2016-06" db="EMBL/GenBank/DDBJ databases">
        <title>Complete genome sequence of Streptomyces griseochromogenes ATCC 14511, the Blasticidin S producer.</title>
        <authorList>
            <person name="Wu L."/>
        </authorList>
    </citation>
    <scope>NUCLEOTIDE SEQUENCE [LARGE SCALE GENOMIC DNA]</scope>
    <source>
        <strain evidence="1 3">ATCC 14511</strain>
    </source>
</reference>
<evidence type="ECO:0000313" key="2">
    <source>
        <dbReference type="EMBL" id="MBP2055200.1"/>
    </source>
</evidence>
<dbReference type="Gene3D" id="2.110.10.10">
    <property type="entry name" value="Hemopexin-like domain"/>
    <property type="match status" value="1"/>
</dbReference>
<dbReference type="Proteomes" id="UP000092659">
    <property type="component" value="Chromosome"/>
</dbReference>
<evidence type="ECO:0000313" key="3">
    <source>
        <dbReference type="Proteomes" id="UP000092659"/>
    </source>
</evidence>
<evidence type="ECO:0000313" key="1">
    <source>
        <dbReference type="EMBL" id="ANP52146.1"/>
    </source>
</evidence>
<dbReference type="KEGG" id="sgs:AVL59_23600"/>
<dbReference type="Proteomes" id="UP001519309">
    <property type="component" value="Unassembled WGS sequence"/>
</dbReference>
<dbReference type="OrthoDB" id="5088636at2"/>
<sequence length="111" mass="12045">MTTQDFTHDIDTILCVGNGYWIFKGNKCLKTNMAGDKLLVDEIDITASGAWPALAGTRFARDLDSIAFSNESGYYWFLKGDSCIATNGDGNQIVCSERKIAGGGGWPALDR</sequence>
<dbReference type="InterPro" id="IPR036375">
    <property type="entry name" value="Hemopexin-like_dom_sf"/>
</dbReference>
<evidence type="ECO:0000313" key="4">
    <source>
        <dbReference type="Proteomes" id="UP001519309"/>
    </source>
</evidence>
<keyword evidence="4" id="KW-1185">Reference proteome</keyword>
<dbReference type="RefSeq" id="WP_067307775.1">
    <property type="nucleotide sequence ID" value="NZ_CP016279.1"/>
</dbReference>